<evidence type="ECO:0000256" key="1">
    <source>
        <dbReference type="SAM" id="MobiDB-lite"/>
    </source>
</evidence>
<comment type="caution">
    <text evidence="2">The sequence shown here is derived from an EMBL/GenBank/DDBJ whole genome shotgun (WGS) entry which is preliminary data.</text>
</comment>
<evidence type="ECO:0000313" key="3">
    <source>
        <dbReference type="Proteomes" id="UP000801492"/>
    </source>
</evidence>
<dbReference type="OrthoDB" id="6774127at2759"/>
<keyword evidence="3" id="KW-1185">Reference proteome</keyword>
<dbReference type="EMBL" id="VTPC01090627">
    <property type="protein sequence ID" value="KAF2882338.1"/>
    <property type="molecule type" value="Genomic_DNA"/>
</dbReference>
<evidence type="ECO:0000313" key="2">
    <source>
        <dbReference type="EMBL" id="KAF2882338.1"/>
    </source>
</evidence>
<organism evidence="2 3">
    <name type="scientific">Ignelater luminosus</name>
    <name type="common">Cucubano</name>
    <name type="synonym">Pyrophorus luminosus</name>
    <dbReference type="NCBI Taxonomy" id="2038154"/>
    <lineage>
        <taxon>Eukaryota</taxon>
        <taxon>Metazoa</taxon>
        <taxon>Ecdysozoa</taxon>
        <taxon>Arthropoda</taxon>
        <taxon>Hexapoda</taxon>
        <taxon>Insecta</taxon>
        <taxon>Pterygota</taxon>
        <taxon>Neoptera</taxon>
        <taxon>Endopterygota</taxon>
        <taxon>Coleoptera</taxon>
        <taxon>Polyphaga</taxon>
        <taxon>Elateriformia</taxon>
        <taxon>Elateroidea</taxon>
        <taxon>Elateridae</taxon>
        <taxon>Agrypninae</taxon>
        <taxon>Pyrophorini</taxon>
        <taxon>Ignelater</taxon>
    </lineage>
</organism>
<accession>A0A8K0C836</accession>
<dbReference type="Proteomes" id="UP000801492">
    <property type="component" value="Unassembled WGS sequence"/>
</dbReference>
<gene>
    <name evidence="2" type="ORF">ILUMI_23837</name>
</gene>
<feature type="compositionally biased region" description="Basic and acidic residues" evidence="1">
    <location>
        <begin position="1"/>
        <end position="15"/>
    </location>
</feature>
<evidence type="ECO:0008006" key="4">
    <source>
        <dbReference type="Google" id="ProtNLM"/>
    </source>
</evidence>
<feature type="region of interest" description="Disordered" evidence="1">
    <location>
        <begin position="1"/>
        <end position="57"/>
    </location>
</feature>
<sequence length="246" mass="28691">MLKYEGDTVAKEITRNHSGAEYSEASSPPIGFPGGGGRGGFKQSQKEQEERSNQSWNMECEKLIPTVKLHNVIKEMELTDIDILVKLKNDKQTPKKEWMTDELLDLLEKRRQRKGHNTQKYREIHKEIEYLAARYDNFNLHKKIKQMTGLRRKRQQGIIKNKDGSIIIDLSAKLKRWKEYIRKLFYDARAERDNINTTAIVDELRITSQETKFAIRNAKVNKATEGDQNQESPTHLILYTDNVEQS</sequence>
<reference evidence="2" key="1">
    <citation type="submission" date="2019-08" db="EMBL/GenBank/DDBJ databases">
        <title>The genome of the North American firefly Photinus pyralis.</title>
        <authorList>
            <consortium name="Photinus pyralis genome working group"/>
            <person name="Fallon T.R."/>
            <person name="Sander Lower S.E."/>
            <person name="Weng J.-K."/>
        </authorList>
    </citation>
    <scope>NUCLEOTIDE SEQUENCE</scope>
    <source>
        <strain evidence="2">TRF0915ILg1</strain>
        <tissue evidence="2">Whole body</tissue>
    </source>
</reference>
<protein>
    <recommendedName>
        <fullName evidence="4">Endonuclease-reverse transcriptase</fullName>
    </recommendedName>
</protein>
<proteinExistence type="predicted"/>
<dbReference type="AlphaFoldDB" id="A0A8K0C836"/>
<name>A0A8K0C836_IGNLU</name>